<evidence type="ECO:0000256" key="1">
    <source>
        <dbReference type="SAM" id="MobiDB-lite"/>
    </source>
</evidence>
<keyword evidence="4" id="KW-1185">Reference proteome</keyword>
<feature type="transmembrane region" description="Helical" evidence="2">
    <location>
        <begin position="195"/>
        <end position="219"/>
    </location>
</feature>
<comment type="caution">
    <text evidence="3">The sequence shown here is derived from an EMBL/GenBank/DDBJ whole genome shotgun (WGS) entry which is preliminary data.</text>
</comment>
<dbReference type="Proteomes" id="UP000037035">
    <property type="component" value="Unassembled WGS sequence"/>
</dbReference>
<dbReference type="EMBL" id="LAVV01010985">
    <property type="protein sequence ID" value="KNZ48342.1"/>
    <property type="molecule type" value="Genomic_DNA"/>
</dbReference>
<dbReference type="AlphaFoldDB" id="A0A0L6UJA4"/>
<reference evidence="3 4" key="1">
    <citation type="submission" date="2015-08" db="EMBL/GenBank/DDBJ databases">
        <title>Next Generation Sequencing and Analysis of the Genome of Puccinia sorghi L Schw, the Causal Agent of Maize Common Rust.</title>
        <authorList>
            <person name="Rochi L."/>
            <person name="Burguener G."/>
            <person name="Darino M."/>
            <person name="Turjanski A."/>
            <person name="Kreff E."/>
            <person name="Dieguez M.J."/>
            <person name="Sacco F."/>
        </authorList>
    </citation>
    <scope>NUCLEOTIDE SEQUENCE [LARGE SCALE GENOMIC DNA]</scope>
    <source>
        <strain evidence="3 4">RO10H11247</strain>
    </source>
</reference>
<evidence type="ECO:0000313" key="4">
    <source>
        <dbReference type="Proteomes" id="UP000037035"/>
    </source>
</evidence>
<dbReference type="VEuPathDB" id="FungiDB:VP01_573g2"/>
<evidence type="ECO:0000256" key="2">
    <source>
        <dbReference type="SAM" id="Phobius"/>
    </source>
</evidence>
<protein>
    <submittedName>
        <fullName evidence="3">Uncharacterized protein</fullName>
    </submittedName>
</protein>
<organism evidence="3 4">
    <name type="scientific">Puccinia sorghi</name>
    <dbReference type="NCBI Taxonomy" id="27349"/>
    <lineage>
        <taxon>Eukaryota</taxon>
        <taxon>Fungi</taxon>
        <taxon>Dikarya</taxon>
        <taxon>Basidiomycota</taxon>
        <taxon>Pucciniomycotina</taxon>
        <taxon>Pucciniomycetes</taxon>
        <taxon>Pucciniales</taxon>
        <taxon>Pucciniaceae</taxon>
        <taxon>Puccinia</taxon>
    </lineage>
</organism>
<feature type="region of interest" description="Disordered" evidence="1">
    <location>
        <begin position="841"/>
        <end position="877"/>
    </location>
</feature>
<gene>
    <name evidence="3" type="ORF">VP01_573g2</name>
</gene>
<feature type="compositionally biased region" description="Low complexity" evidence="1">
    <location>
        <begin position="850"/>
        <end position="866"/>
    </location>
</feature>
<evidence type="ECO:0000313" key="3">
    <source>
        <dbReference type="EMBL" id="KNZ48342.1"/>
    </source>
</evidence>
<accession>A0A0L6UJA4</accession>
<keyword evidence="2" id="KW-0472">Membrane</keyword>
<proteinExistence type="predicted"/>
<keyword evidence="2" id="KW-1133">Transmembrane helix</keyword>
<sequence length="992" mass="114573">MAEAKNQTRASVWSLGREAQVSILRIRMTRTDDFFYSFWEQLKRYRYKGFNKKEGHRIYFILKLMQHCYFFILRMVITVNQSLSFIPDLRFEKNSSFRFVKQIIIFKETFLNKIECQRISARLMAKEKHGGKENSHQYKVLSLAQSHTLSNQKLFLSLDQNTYSRQPDPMLSSIEIIPSKDLADIISCLYIKVTVLLLIIFQGVKIMYIEIIFLNLAILNHLNNYLPHLHSSFCCSMCKKLTEISKILDIPWQFFQFSLLFKYLMHFMSFLFKNSQIRPSLSSNSYQMCLNQRKITGNNSYQKAPPHVIIKIYLTHLNLFQYKCFFWYFLNSILHLTDSKKNVFLNSRLYFLKNEAPGPINKQLMTGEMRLLNWLNSVAQFHFIGCIFCPLKYERGVFLKTLPGKSVVMQLLFHTKLKMDVNIRWYIQQAGIFWWTNDNFIVQGLIEIQNTMPKKNGYADGGIWQKSVNHKNRCSCLSVTQAQTARLMKLQHNGWILHEHLMRLLPPSVTLAASLVVWILCSVHQCLSKIWRCLCSNKLRRFIQGCVSRGVMKNIILTAFRPNSTQAPQGSPCYLLIPCRFIALCVTNEEDCTFIKTRMRSMNPKFDSALCILLSQVNLVVMLHSPSKQILWCFTVPSVQLLCIIAWLNHSGRKVGITPKVLLDYLHVNCRHAKNCLKPVVVNLIRKQNQTVPLLPEYVRVLGVVQKKKLRDSSEIRSHNCDSSIISLRSKSWWPFTEDVGLNWFFFLFFTLWILQSTPLALWMWFSDEIFYCAVVNDSNRICPGHSKHDFPTLSRKSQCPVYWPQKYRDRKVARDLFGHAAPFEYEMLLPLSGELISGPHPRKSRKQVSPGTSATATHPAASPNAECGAPRGDQRGFTRAAAQGNSFSLGTRERRAAQRIDTLSSKLNNGGSSVPLVRHLPLSSFFLTIYLCAWCRAHRIAAKEGRKKTAESAASLGQDSFYSSIKFFGQARGRSFQLYHSFNPTIGLSST</sequence>
<name>A0A0L6UJA4_9BASI</name>
<keyword evidence="2" id="KW-0812">Transmembrane</keyword>